<comment type="caution">
    <text evidence="1">The sequence shown here is derived from an EMBL/GenBank/DDBJ whole genome shotgun (WGS) entry which is preliminary data.</text>
</comment>
<dbReference type="SUPFAM" id="SSF52266">
    <property type="entry name" value="SGNH hydrolase"/>
    <property type="match status" value="1"/>
</dbReference>
<reference evidence="1" key="1">
    <citation type="submission" date="2022-12" db="EMBL/GenBank/DDBJ databases">
        <title>Phocaeicola acetigenes sp. nov., isolated feces from a healthy human.</title>
        <authorList>
            <person name="Do H."/>
            <person name="Ha Y.B."/>
            <person name="Kim J.-S."/>
            <person name="Suh M.K."/>
            <person name="Kim H.S."/>
            <person name="Lee J.-S."/>
        </authorList>
    </citation>
    <scope>NUCLEOTIDE SEQUENCE</scope>
    <source>
        <strain evidence="1">KGMB11183</strain>
    </source>
</reference>
<accession>A0ABT4PFS5</accession>
<sequence length="908" mass="100475">MATKTFEELRKLAIQIRDEKANKQNTALRIGNFLLSSLDKMESMDIADIAEAVLQAETAADEAKRQADIVAQSGDIVEEAIKQGAAAEAAAAAANAAADKATNEGLFKTQQDLSEEEQGQVKRNLGIEDLMASLETQTIEGFSETVNATTSTKSVDNIIPPSIDFAIVDLGSTDGRELPTTPSMSVVLAKVTDDGRVKMQGYLKTSHEEYNIQVVSGSAEKYALNVNIITDIETTYKVFQIRYLSSSDGGKFKGSYGQLSQLQTAYPTAGNGSYAFVGNPRHLYEWATNAWTDKGEFITNVDQAIDAQSERAVSNKAVSAKLTELESKTNRNVYTYNTLANSVIKFLYIDTKGYNGDYTLDGLKIGVISRGKNNLWGFTVRNINEELIFDTWKQQEVEYANIVQNGIKAYAIYDWSVMEPGNNYSPNSLLLPLAFNSGNSPFVGEERIIDNSISSSKLKNNSVNSDKIAYGSVKLDKLDSTLLASLNTTTFTKEYKYNAVIRKLFIDVSEYTGSISLDGLKIGILAKNVSGKWGIQLRNGQNETIISAWMSSQQSVQSVTVDGIYLYAEYNWENKEEGGSNPIEITNEVYNKANDPRGSVTAEKIASNVNLSNTTLTNGLYGQAGDSISEGAGLDELLLDSDPYMPISGTKKATYGYYIAKLNRMRWANYGISGSTLGFVVANGQDKNGFSKEGGRYTQMDNDLTHLSIFFGWNDDFYGNIMKREEWLFSTYSTKIYYPRTPDLIGTSASDGTPYTTQEQYEAVNAVTGEVGGKRYDNNVEYFNALYVGTENDSTNKTFWGAWNIILPYLINKYPLAKILMIVPYGTNAILRQCVRDAAKKYGLPTYDFSSIENQLFFNWDDNKPNGMIGEKTVSKFRIEKLTKDGTHPNSDGYKYLYPSINSKLMSL</sequence>
<dbReference type="InterPro" id="IPR036514">
    <property type="entry name" value="SGNH_hydro_sf"/>
</dbReference>
<gene>
    <name evidence="1" type="ORF">O6P32_04150</name>
</gene>
<protein>
    <submittedName>
        <fullName evidence="1">GDSL-type esterase/lipase family protein</fullName>
    </submittedName>
</protein>
<evidence type="ECO:0000313" key="2">
    <source>
        <dbReference type="Proteomes" id="UP001141933"/>
    </source>
</evidence>
<dbReference type="Gene3D" id="3.40.50.1110">
    <property type="entry name" value="SGNH hydrolase"/>
    <property type="match status" value="2"/>
</dbReference>
<dbReference type="RefSeq" id="WP_269876962.1">
    <property type="nucleotide sequence ID" value="NZ_JAPZVM010000002.1"/>
</dbReference>
<name>A0ABT4PFS5_9BACT</name>
<dbReference type="EMBL" id="JAPZVM010000002">
    <property type="protein sequence ID" value="MCZ8371900.1"/>
    <property type="molecule type" value="Genomic_DNA"/>
</dbReference>
<evidence type="ECO:0000313" key="1">
    <source>
        <dbReference type="EMBL" id="MCZ8371900.1"/>
    </source>
</evidence>
<proteinExistence type="predicted"/>
<keyword evidence="2" id="KW-1185">Reference proteome</keyword>
<dbReference type="Proteomes" id="UP001141933">
    <property type="component" value="Unassembled WGS sequence"/>
</dbReference>
<organism evidence="1 2">
    <name type="scientific">Phocaeicola acetigenes</name>
    <dbReference type="NCBI Taxonomy" id="3016083"/>
    <lineage>
        <taxon>Bacteria</taxon>
        <taxon>Pseudomonadati</taxon>
        <taxon>Bacteroidota</taxon>
        <taxon>Bacteroidia</taxon>
        <taxon>Bacteroidales</taxon>
        <taxon>Bacteroidaceae</taxon>
        <taxon>Phocaeicola</taxon>
    </lineage>
</organism>